<feature type="transmembrane region" description="Helical" evidence="1">
    <location>
        <begin position="158"/>
        <end position="180"/>
    </location>
</feature>
<keyword evidence="3" id="KW-1185">Reference proteome</keyword>
<evidence type="ECO:0000313" key="3">
    <source>
        <dbReference type="Proteomes" id="UP000642748"/>
    </source>
</evidence>
<reference evidence="2" key="1">
    <citation type="submission" date="2021-01" db="EMBL/GenBank/DDBJ databases">
        <title>Whole genome shotgun sequence of Rugosimonospora africana NBRC 104875.</title>
        <authorList>
            <person name="Komaki H."/>
            <person name="Tamura T."/>
        </authorList>
    </citation>
    <scope>NUCLEOTIDE SEQUENCE</scope>
    <source>
        <strain evidence="2">NBRC 104875</strain>
    </source>
</reference>
<sequence length="225" mass="23451">MRIRHETFQGVFDLVYVGLLTNLLLAVGCLPLVAGLVMTDPSRSWPLLALVAPVCAPALCAAFGVLSAYSAGRSTAVLRTFAHVWRATAGKATAAGALATATTVVLGVDARAAWGRPVGAAAIPVLVVAMVLVASTALLAMVVLAERPTVRLRDALRACLYLAVRRWYLTVASLSVLAVLETLLAARPAVALGLAASPLLYVVWANSRYTLRAALEPGARPASRA</sequence>
<evidence type="ECO:0000256" key="1">
    <source>
        <dbReference type="SAM" id="Phobius"/>
    </source>
</evidence>
<keyword evidence="1" id="KW-1133">Transmembrane helix</keyword>
<gene>
    <name evidence="2" type="ORF">Raf01_31430</name>
</gene>
<dbReference type="AlphaFoldDB" id="A0A8J3QR17"/>
<feature type="transmembrane region" description="Helical" evidence="1">
    <location>
        <begin position="45"/>
        <end position="71"/>
    </location>
</feature>
<feature type="transmembrane region" description="Helical" evidence="1">
    <location>
        <begin position="92"/>
        <end position="114"/>
    </location>
</feature>
<evidence type="ECO:0008006" key="4">
    <source>
        <dbReference type="Google" id="ProtNLM"/>
    </source>
</evidence>
<feature type="transmembrane region" description="Helical" evidence="1">
    <location>
        <begin position="12"/>
        <end position="33"/>
    </location>
</feature>
<proteinExistence type="predicted"/>
<accession>A0A8J3QR17</accession>
<dbReference type="Proteomes" id="UP000642748">
    <property type="component" value="Unassembled WGS sequence"/>
</dbReference>
<dbReference type="PROSITE" id="PS51257">
    <property type="entry name" value="PROKAR_LIPOPROTEIN"/>
    <property type="match status" value="1"/>
</dbReference>
<dbReference type="EMBL" id="BONZ01000030">
    <property type="protein sequence ID" value="GIH14971.1"/>
    <property type="molecule type" value="Genomic_DNA"/>
</dbReference>
<comment type="caution">
    <text evidence="2">The sequence shown here is derived from an EMBL/GenBank/DDBJ whole genome shotgun (WGS) entry which is preliminary data.</text>
</comment>
<feature type="transmembrane region" description="Helical" evidence="1">
    <location>
        <begin position="186"/>
        <end position="204"/>
    </location>
</feature>
<protein>
    <recommendedName>
        <fullName evidence="4">Ferredoxin-NADPH reductase</fullName>
    </recommendedName>
</protein>
<feature type="transmembrane region" description="Helical" evidence="1">
    <location>
        <begin position="120"/>
        <end position="146"/>
    </location>
</feature>
<keyword evidence="1" id="KW-0812">Transmembrane</keyword>
<evidence type="ECO:0000313" key="2">
    <source>
        <dbReference type="EMBL" id="GIH14971.1"/>
    </source>
</evidence>
<keyword evidence="1" id="KW-0472">Membrane</keyword>
<name>A0A8J3QR17_9ACTN</name>
<organism evidence="2 3">
    <name type="scientific">Rugosimonospora africana</name>
    <dbReference type="NCBI Taxonomy" id="556532"/>
    <lineage>
        <taxon>Bacteria</taxon>
        <taxon>Bacillati</taxon>
        <taxon>Actinomycetota</taxon>
        <taxon>Actinomycetes</taxon>
        <taxon>Micromonosporales</taxon>
        <taxon>Micromonosporaceae</taxon>
        <taxon>Rugosimonospora</taxon>
    </lineage>
</organism>